<feature type="compositionally biased region" description="Pro residues" evidence="1">
    <location>
        <begin position="1"/>
        <end position="12"/>
    </location>
</feature>
<feature type="region of interest" description="Disordered" evidence="1">
    <location>
        <begin position="1"/>
        <end position="23"/>
    </location>
</feature>
<dbReference type="Proteomes" id="UP000504603">
    <property type="component" value="Unplaced"/>
</dbReference>
<dbReference type="RefSeq" id="XP_022150327.1">
    <property type="nucleotide sequence ID" value="XM_022294635.1"/>
</dbReference>
<proteinExistence type="predicted"/>
<name>A0A6J1DAG1_MOMCH</name>
<dbReference type="OrthoDB" id="1749313at2759"/>
<reference evidence="3" key="1">
    <citation type="submission" date="2025-08" db="UniProtKB">
        <authorList>
            <consortium name="RefSeq"/>
        </authorList>
    </citation>
    <scope>IDENTIFICATION</scope>
    <source>
        <strain evidence="3">OHB3-1</strain>
    </source>
</reference>
<sequence>MDEIPPQNPADPPIVNGNMAGQQQNNEFNHILMADNRDVAMREYAATAFQNLDSVILNPIPEAANIELKPLMFQMLQTLGQFGGREHEDPHDHLKTFLQIAGAFRFPNITDDALRHQGRDCHL</sequence>
<keyword evidence="2" id="KW-1185">Reference proteome</keyword>
<evidence type="ECO:0000256" key="1">
    <source>
        <dbReference type="SAM" id="MobiDB-lite"/>
    </source>
</evidence>
<dbReference type="KEGG" id="mcha:111018524"/>
<accession>A0A6J1DAG1</accession>
<evidence type="ECO:0000313" key="3">
    <source>
        <dbReference type="RefSeq" id="XP_022150327.1"/>
    </source>
</evidence>
<protein>
    <submittedName>
        <fullName evidence="3">Uncharacterized protein LOC111018524</fullName>
    </submittedName>
</protein>
<gene>
    <name evidence="3" type="primary">LOC111018524</name>
</gene>
<organism evidence="2 3">
    <name type="scientific">Momordica charantia</name>
    <name type="common">Bitter gourd</name>
    <name type="synonym">Balsam pear</name>
    <dbReference type="NCBI Taxonomy" id="3673"/>
    <lineage>
        <taxon>Eukaryota</taxon>
        <taxon>Viridiplantae</taxon>
        <taxon>Streptophyta</taxon>
        <taxon>Embryophyta</taxon>
        <taxon>Tracheophyta</taxon>
        <taxon>Spermatophyta</taxon>
        <taxon>Magnoliopsida</taxon>
        <taxon>eudicotyledons</taxon>
        <taxon>Gunneridae</taxon>
        <taxon>Pentapetalae</taxon>
        <taxon>rosids</taxon>
        <taxon>fabids</taxon>
        <taxon>Cucurbitales</taxon>
        <taxon>Cucurbitaceae</taxon>
        <taxon>Momordiceae</taxon>
        <taxon>Momordica</taxon>
    </lineage>
</organism>
<dbReference type="AlphaFoldDB" id="A0A6J1DAG1"/>
<dbReference type="GeneID" id="111018524"/>
<evidence type="ECO:0000313" key="2">
    <source>
        <dbReference type="Proteomes" id="UP000504603"/>
    </source>
</evidence>